<dbReference type="InterPro" id="IPR003131">
    <property type="entry name" value="T1-type_BTB"/>
</dbReference>
<protein>
    <recommendedName>
        <fullName evidence="12">BTB/POZ domain-containing protein KCTD16</fullName>
    </recommendedName>
</protein>
<dbReference type="Proteomes" id="UP000663844">
    <property type="component" value="Unassembled WGS sequence"/>
</dbReference>
<proteinExistence type="predicted"/>
<evidence type="ECO:0000256" key="5">
    <source>
        <dbReference type="ARBA" id="ARBA00023136"/>
    </source>
</evidence>
<evidence type="ECO:0000256" key="4">
    <source>
        <dbReference type="ARBA" id="ARBA00022553"/>
    </source>
</evidence>
<sequence>MTTETTTTTTTTNHLDVVELNVGGVTYATTLGTLQQAEPDSPLAIVSTLKVAEIRTIFGRDSKNRIFIDRDGVLFRYVLDYLRNQKLSLPENFAERDRLQVEAEYYRLSNMSKALIQNRSNGKHLNETMNITTGLSTAIISPTSSMITASAGHRSNTGYIVVGYRGTFAFGRDGLADVKFRKISRILVCGRVHLCREVFGETLNESRDPDHGQTDRYTSRFFLKHTFLEQAFDMLGEASFLMVGCAASGCSSSTSEMSKQTDSEENRWLHYNEFVFYRG</sequence>
<dbReference type="InterPro" id="IPR057093">
    <property type="entry name" value="H1_KCTD8_12_16"/>
</dbReference>
<dbReference type="Pfam" id="PF23110">
    <property type="entry name" value="H1_KCTD8_12_16"/>
    <property type="match status" value="1"/>
</dbReference>
<evidence type="ECO:0000313" key="10">
    <source>
        <dbReference type="EMBL" id="CAF3901077.1"/>
    </source>
</evidence>
<accession>A0A819HJ68</accession>
<evidence type="ECO:0000256" key="6">
    <source>
        <dbReference type="ARBA" id="ARBA00023273"/>
    </source>
</evidence>
<keyword evidence="5" id="KW-0472">Membrane</keyword>
<gene>
    <name evidence="9" type="ORF">JYZ213_LOCUS8971</name>
    <name evidence="10" type="ORF">OXD698_LOCUS23948</name>
</gene>
<evidence type="ECO:0000259" key="7">
    <source>
        <dbReference type="Pfam" id="PF02214"/>
    </source>
</evidence>
<dbReference type="EMBL" id="CAJNOG010000062">
    <property type="protein sequence ID" value="CAF0871271.1"/>
    <property type="molecule type" value="Genomic_DNA"/>
</dbReference>
<dbReference type="AlphaFoldDB" id="A0A819HJ68"/>
<feature type="domain" description="Potassium channel tetramerisation-type BTB" evidence="7">
    <location>
        <begin position="18"/>
        <end position="111"/>
    </location>
</feature>
<dbReference type="SUPFAM" id="SSF54695">
    <property type="entry name" value="POZ domain"/>
    <property type="match status" value="1"/>
</dbReference>
<comment type="subcellular location">
    <subcellularLocation>
        <location evidence="1">Cell membrane</location>
    </subcellularLocation>
    <subcellularLocation>
        <location evidence="2">Cell projection</location>
        <location evidence="2">Neuron projection</location>
    </subcellularLocation>
</comment>
<dbReference type="CDD" id="cd22204">
    <property type="entry name" value="H1_KCTD12-like"/>
    <property type="match status" value="1"/>
</dbReference>
<dbReference type="Gene3D" id="3.30.710.10">
    <property type="entry name" value="Potassium Channel Kv1.1, Chain A"/>
    <property type="match status" value="1"/>
</dbReference>
<keyword evidence="6" id="KW-0966">Cell projection</keyword>
<dbReference type="GO" id="GO:0043005">
    <property type="term" value="C:neuron projection"/>
    <property type="evidence" value="ECO:0007669"/>
    <property type="project" value="UniProtKB-SubCell"/>
</dbReference>
<evidence type="ECO:0000313" key="11">
    <source>
        <dbReference type="Proteomes" id="UP000663844"/>
    </source>
</evidence>
<organism evidence="10 11">
    <name type="scientific">Adineta steineri</name>
    <dbReference type="NCBI Taxonomy" id="433720"/>
    <lineage>
        <taxon>Eukaryota</taxon>
        <taxon>Metazoa</taxon>
        <taxon>Spiralia</taxon>
        <taxon>Gnathifera</taxon>
        <taxon>Rotifera</taxon>
        <taxon>Eurotatoria</taxon>
        <taxon>Bdelloidea</taxon>
        <taxon>Adinetida</taxon>
        <taxon>Adinetidae</taxon>
        <taxon>Adineta</taxon>
    </lineage>
</organism>
<dbReference type="Pfam" id="PF02214">
    <property type="entry name" value="BTB_2"/>
    <property type="match status" value="1"/>
</dbReference>
<feature type="domain" description="KCTD8/12/16 H1" evidence="8">
    <location>
        <begin position="158"/>
        <end position="278"/>
    </location>
</feature>
<evidence type="ECO:0000313" key="9">
    <source>
        <dbReference type="EMBL" id="CAF0871271.1"/>
    </source>
</evidence>
<dbReference type="PANTHER" id="PTHR14499:SF136">
    <property type="entry name" value="GH08630P"/>
    <property type="match status" value="1"/>
</dbReference>
<evidence type="ECO:0000259" key="8">
    <source>
        <dbReference type="Pfam" id="PF23110"/>
    </source>
</evidence>
<comment type="caution">
    <text evidence="10">The sequence shown here is derived from an EMBL/GenBank/DDBJ whole genome shotgun (WGS) entry which is preliminary data.</text>
</comment>
<dbReference type="PANTHER" id="PTHR14499">
    <property type="entry name" value="POTASSIUM CHANNEL TETRAMERIZATION DOMAIN-CONTAINING"/>
    <property type="match status" value="1"/>
</dbReference>
<keyword evidence="4" id="KW-0597">Phosphoprotein</keyword>
<keyword evidence="3" id="KW-1003">Cell membrane</keyword>
<evidence type="ECO:0000256" key="2">
    <source>
        <dbReference type="ARBA" id="ARBA00004487"/>
    </source>
</evidence>
<reference evidence="10" key="1">
    <citation type="submission" date="2021-02" db="EMBL/GenBank/DDBJ databases">
        <authorList>
            <person name="Nowell W R."/>
        </authorList>
    </citation>
    <scope>NUCLEOTIDE SEQUENCE</scope>
</reference>
<dbReference type="EMBL" id="CAJOAZ010002163">
    <property type="protein sequence ID" value="CAF3901077.1"/>
    <property type="molecule type" value="Genomic_DNA"/>
</dbReference>
<dbReference type="GO" id="GO:0051260">
    <property type="term" value="P:protein homooligomerization"/>
    <property type="evidence" value="ECO:0007669"/>
    <property type="project" value="InterPro"/>
</dbReference>
<dbReference type="InterPro" id="IPR011333">
    <property type="entry name" value="SKP1/BTB/POZ_sf"/>
</dbReference>
<dbReference type="GO" id="GO:0005886">
    <property type="term" value="C:plasma membrane"/>
    <property type="evidence" value="ECO:0007669"/>
    <property type="project" value="UniProtKB-SubCell"/>
</dbReference>
<dbReference type="Proteomes" id="UP000663845">
    <property type="component" value="Unassembled WGS sequence"/>
</dbReference>
<name>A0A819HJ68_9BILA</name>
<evidence type="ECO:0008006" key="12">
    <source>
        <dbReference type="Google" id="ProtNLM"/>
    </source>
</evidence>
<evidence type="ECO:0000256" key="3">
    <source>
        <dbReference type="ARBA" id="ARBA00022475"/>
    </source>
</evidence>
<evidence type="ECO:0000256" key="1">
    <source>
        <dbReference type="ARBA" id="ARBA00004236"/>
    </source>
</evidence>